<keyword evidence="1" id="KW-0732">Signal</keyword>
<keyword evidence="3" id="KW-1185">Reference proteome</keyword>
<feature type="signal peptide" evidence="1">
    <location>
        <begin position="1"/>
        <end position="19"/>
    </location>
</feature>
<feature type="chain" id="PRO_5005798470" description="PDZ domain-containing protein" evidence="1">
    <location>
        <begin position="20"/>
        <end position="327"/>
    </location>
</feature>
<protein>
    <recommendedName>
        <fullName evidence="4">PDZ domain-containing protein</fullName>
    </recommendedName>
</protein>
<dbReference type="STRING" id="361183.AMC99_02470"/>
<name>A0A0M4MIW7_9SPHN</name>
<dbReference type="EMBL" id="CP012669">
    <property type="protein sequence ID" value="ALE17743.1"/>
    <property type="molecule type" value="Genomic_DNA"/>
</dbReference>
<evidence type="ECO:0000256" key="1">
    <source>
        <dbReference type="SAM" id="SignalP"/>
    </source>
</evidence>
<proteinExistence type="predicted"/>
<organism evidence="2 3">
    <name type="scientific">Altererythrobacter epoxidivorans</name>
    <dbReference type="NCBI Taxonomy" id="361183"/>
    <lineage>
        <taxon>Bacteria</taxon>
        <taxon>Pseudomonadati</taxon>
        <taxon>Pseudomonadota</taxon>
        <taxon>Alphaproteobacteria</taxon>
        <taxon>Sphingomonadales</taxon>
        <taxon>Erythrobacteraceae</taxon>
        <taxon>Altererythrobacter</taxon>
    </lineage>
</organism>
<dbReference type="KEGG" id="aep:AMC99_02470"/>
<dbReference type="InterPro" id="IPR036034">
    <property type="entry name" value="PDZ_sf"/>
</dbReference>
<evidence type="ECO:0000313" key="2">
    <source>
        <dbReference type="EMBL" id="ALE17743.1"/>
    </source>
</evidence>
<sequence>MFGRLLIAGLLFASVPHGAALASDDGTTAGLRNTLRDFQAKEARLFEAGWRLARGNAAYCEDKELSLGWLLHDAAAYGDAAAVRDALGLQGDIAVQAVASGSPAALAGITADAALISVNEVQIAEQFPAMVPAWQRILEVNRAVAFELSPDSRVVVAWALPTGDVSAEEILPVETCATRFELTPKGDQALADGKRVQFGAEFVGMDYPDDEFAAAVAHELAHNLLRHRAWLDTEGRKRRNLRLTERESDRLMPWLLANAGYPPEAAIRFMERWGPRNDGGLFRKRTHEGWDERRDVIRTEVALVNALISEGKPADWAARFKRDITAP</sequence>
<dbReference type="RefSeq" id="WP_061926860.1">
    <property type="nucleotide sequence ID" value="NZ_CP012669.1"/>
</dbReference>
<evidence type="ECO:0008006" key="4">
    <source>
        <dbReference type="Google" id="ProtNLM"/>
    </source>
</evidence>
<dbReference type="SUPFAM" id="SSF50156">
    <property type="entry name" value="PDZ domain-like"/>
    <property type="match status" value="1"/>
</dbReference>
<gene>
    <name evidence="2" type="ORF">AMC99_02470</name>
</gene>
<evidence type="ECO:0000313" key="3">
    <source>
        <dbReference type="Proteomes" id="UP000057938"/>
    </source>
</evidence>
<dbReference type="AlphaFoldDB" id="A0A0M4MIW7"/>
<accession>A0A0M4MIW7</accession>
<dbReference type="Proteomes" id="UP000057938">
    <property type="component" value="Chromosome"/>
</dbReference>
<dbReference type="OrthoDB" id="7338723at2"/>
<reference evidence="2 3" key="1">
    <citation type="submission" date="2015-09" db="EMBL/GenBank/DDBJ databases">
        <title>Complete genome sequence of a benzo[a]pyrene-degrading bacterium Altererythrobacter epoxidivorans CGMCC 1.7731T.</title>
        <authorList>
            <person name="Li Z."/>
            <person name="Cheng H."/>
            <person name="Huo Y."/>
            <person name="Xu X."/>
        </authorList>
    </citation>
    <scope>NUCLEOTIDE SEQUENCE [LARGE SCALE GENOMIC DNA]</scope>
    <source>
        <strain evidence="2 3">CGMCC 1.7731</strain>
    </source>
</reference>
<dbReference type="PATRIC" id="fig|361183.4.peg.2425"/>